<reference evidence="2" key="1">
    <citation type="submission" date="2023-03" db="EMBL/GenBank/DDBJ databases">
        <title>Mating type loci evolution in Malassezia.</title>
        <authorList>
            <person name="Coelho M.A."/>
        </authorList>
    </citation>
    <scope>NUCLEOTIDE SEQUENCE</scope>
    <source>
        <strain evidence="2">CBS 12830</strain>
    </source>
</reference>
<sequence>MTAPSQEARHPGHKLLHILPDNHVPKSPYPDQWYMHPNVHCDPPPLKHMAAFMSALRTPSDGKSMPSIDIAQLGRATEQLINSIISSKRSETPSKDEVEEMLSQTFMASTDEDANGDTVSDQTEKYDEPAMERAEEVPNSIHSTPWEEALATNFQKLLQEQASQQDS</sequence>
<name>A0AAF0EFQ4_9BASI</name>
<gene>
    <name evidence="2" type="ORF">MEQU1_002459</name>
</gene>
<accession>A0AAF0EFQ4</accession>
<dbReference type="AlphaFoldDB" id="A0AAF0EFQ4"/>
<keyword evidence="3" id="KW-1185">Reference proteome</keyword>
<evidence type="ECO:0000313" key="2">
    <source>
        <dbReference type="EMBL" id="WFD23765.1"/>
    </source>
</evidence>
<dbReference type="Proteomes" id="UP001214415">
    <property type="component" value="Chromosome 4"/>
</dbReference>
<proteinExistence type="predicted"/>
<dbReference type="EMBL" id="CP119903">
    <property type="protein sequence ID" value="WFD23765.1"/>
    <property type="molecule type" value="Genomic_DNA"/>
</dbReference>
<feature type="region of interest" description="Disordered" evidence="1">
    <location>
        <begin position="106"/>
        <end position="143"/>
    </location>
</feature>
<protein>
    <submittedName>
        <fullName evidence="2">Uncharacterized protein</fullName>
    </submittedName>
</protein>
<organism evidence="2 3">
    <name type="scientific">Malassezia equina</name>
    <dbReference type="NCBI Taxonomy" id="1381935"/>
    <lineage>
        <taxon>Eukaryota</taxon>
        <taxon>Fungi</taxon>
        <taxon>Dikarya</taxon>
        <taxon>Basidiomycota</taxon>
        <taxon>Ustilaginomycotina</taxon>
        <taxon>Malasseziomycetes</taxon>
        <taxon>Malasseziales</taxon>
        <taxon>Malasseziaceae</taxon>
        <taxon>Malassezia</taxon>
    </lineage>
</organism>
<feature type="compositionally biased region" description="Basic and acidic residues" evidence="1">
    <location>
        <begin position="122"/>
        <end position="136"/>
    </location>
</feature>
<evidence type="ECO:0000256" key="1">
    <source>
        <dbReference type="SAM" id="MobiDB-lite"/>
    </source>
</evidence>
<evidence type="ECO:0000313" key="3">
    <source>
        <dbReference type="Proteomes" id="UP001214415"/>
    </source>
</evidence>